<dbReference type="SMART" id="SM00184">
    <property type="entry name" value="RING"/>
    <property type="match status" value="1"/>
</dbReference>
<evidence type="ECO:0000313" key="8">
    <source>
        <dbReference type="RefSeq" id="XP_047737351.1"/>
    </source>
</evidence>
<dbReference type="AlphaFoldDB" id="A0A979FK30"/>
<dbReference type="InterPro" id="IPR052788">
    <property type="entry name" value="RING-type_E3_ligase_ATL"/>
</dbReference>
<dbReference type="PROSITE" id="PS00518">
    <property type="entry name" value="ZF_RING_1"/>
    <property type="match status" value="1"/>
</dbReference>
<evidence type="ECO:0000313" key="7">
    <source>
        <dbReference type="Proteomes" id="UP000694843"/>
    </source>
</evidence>
<keyword evidence="7" id="KW-1185">Reference proteome</keyword>
<dbReference type="RefSeq" id="XP_047737351.1">
    <property type="nucleotide sequence ID" value="XM_047881395.1"/>
</dbReference>
<sequence>MEHNHDAGHGGNVPCSNGPSMEHNPDAGQQLGLPSGAHTANSSFKVKQKFVICIHCGCKYMQIAEESLGKMFLLYSEALQKPSHSLLQNLLTELFEISGITEMSLYLKFKTDFTPRAIDKIFSYIEKIIQCISPTKFGDQFFEYYHEKFEELEQYILEISVHIDDTISFERTGFNRSERVSHILQSIHNMEQSFIRAGVILGKIFHNLLTPFLSIDSLEEFVPKSEEAQPCPVCLDLKIKQDDNFTILSNCKHVFCDSCITQWLQQHWSCPMCRQPVSHRACRDEFLAFKEDQRVLQALHGVAGEDGASVRLSTVTPLVVLALTASLP</sequence>
<keyword evidence="1" id="KW-0479">Metal-binding</keyword>
<feature type="domain" description="RING-type" evidence="6">
    <location>
        <begin position="231"/>
        <end position="274"/>
    </location>
</feature>
<keyword evidence="2 4" id="KW-0863">Zinc-finger</keyword>
<gene>
    <name evidence="8" type="primary">LOC125178202</name>
</gene>
<dbReference type="Pfam" id="PF13639">
    <property type="entry name" value="zf-RING_2"/>
    <property type="match status" value="1"/>
</dbReference>
<proteinExistence type="predicted"/>
<dbReference type="Gene3D" id="3.30.40.10">
    <property type="entry name" value="Zinc/RING finger domain, C3HC4 (zinc finger)"/>
    <property type="match status" value="1"/>
</dbReference>
<dbReference type="PROSITE" id="PS50089">
    <property type="entry name" value="ZF_RING_2"/>
    <property type="match status" value="1"/>
</dbReference>
<dbReference type="PANTHER" id="PTHR45798:SF97">
    <property type="entry name" value="ALCOHOL-SENSITIVE RING FINGER PROTEIN 1"/>
    <property type="match status" value="1"/>
</dbReference>
<name>A0A979FK30_HYAAZ</name>
<dbReference type="GO" id="GO:0008270">
    <property type="term" value="F:zinc ion binding"/>
    <property type="evidence" value="ECO:0007669"/>
    <property type="project" value="UniProtKB-KW"/>
</dbReference>
<dbReference type="InterPro" id="IPR017907">
    <property type="entry name" value="Znf_RING_CS"/>
</dbReference>
<dbReference type="GeneID" id="125178202"/>
<evidence type="ECO:0000259" key="6">
    <source>
        <dbReference type="PROSITE" id="PS50089"/>
    </source>
</evidence>
<dbReference type="Proteomes" id="UP000694843">
    <property type="component" value="Unplaced"/>
</dbReference>
<organism evidence="7 8">
    <name type="scientific">Hyalella azteca</name>
    <name type="common">Amphipod</name>
    <dbReference type="NCBI Taxonomy" id="294128"/>
    <lineage>
        <taxon>Eukaryota</taxon>
        <taxon>Metazoa</taxon>
        <taxon>Ecdysozoa</taxon>
        <taxon>Arthropoda</taxon>
        <taxon>Crustacea</taxon>
        <taxon>Multicrustacea</taxon>
        <taxon>Malacostraca</taxon>
        <taxon>Eumalacostraca</taxon>
        <taxon>Peracarida</taxon>
        <taxon>Amphipoda</taxon>
        <taxon>Senticaudata</taxon>
        <taxon>Talitrida</taxon>
        <taxon>Talitroidea</taxon>
        <taxon>Hyalellidae</taxon>
        <taxon>Hyalella</taxon>
    </lineage>
</organism>
<reference evidence="8" key="1">
    <citation type="submission" date="2025-08" db="UniProtKB">
        <authorList>
            <consortium name="RefSeq"/>
        </authorList>
    </citation>
    <scope>IDENTIFICATION</scope>
    <source>
        <tissue evidence="8">Whole organism</tissue>
    </source>
</reference>
<evidence type="ECO:0000256" key="1">
    <source>
        <dbReference type="ARBA" id="ARBA00022723"/>
    </source>
</evidence>
<protein>
    <submittedName>
        <fullName evidence="8">Uncharacterized protein LOC125178202</fullName>
    </submittedName>
</protein>
<dbReference type="KEGG" id="hazt:125178202"/>
<feature type="region of interest" description="Disordered" evidence="5">
    <location>
        <begin position="1"/>
        <end position="32"/>
    </location>
</feature>
<evidence type="ECO:0000256" key="3">
    <source>
        <dbReference type="ARBA" id="ARBA00022833"/>
    </source>
</evidence>
<evidence type="ECO:0000256" key="2">
    <source>
        <dbReference type="ARBA" id="ARBA00022771"/>
    </source>
</evidence>
<evidence type="ECO:0000256" key="5">
    <source>
        <dbReference type="SAM" id="MobiDB-lite"/>
    </source>
</evidence>
<dbReference type="SUPFAM" id="SSF57850">
    <property type="entry name" value="RING/U-box"/>
    <property type="match status" value="1"/>
</dbReference>
<dbReference type="InterPro" id="IPR001841">
    <property type="entry name" value="Znf_RING"/>
</dbReference>
<dbReference type="OrthoDB" id="9049620at2759"/>
<keyword evidence="3" id="KW-0862">Zinc</keyword>
<dbReference type="InterPro" id="IPR013083">
    <property type="entry name" value="Znf_RING/FYVE/PHD"/>
</dbReference>
<evidence type="ECO:0000256" key="4">
    <source>
        <dbReference type="PROSITE-ProRule" id="PRU00175"/>
    </source>
</evidence>
<dbReference type="PANTHER" id="PTHR45798">
    <property type="entry name" value="RING-H2 FINGER PROTEIN ATL61-RELATED-RELATED"/>
    <property type="match status" value="1"/>
</dbReference>
<accession>A0A979FK30</accession>